<evidence type="ECO:0000313" key="6">
    <source>
        <dbReference type="Proteomes" id="UP000829685"/>
    </source>
</evidence>
<dbReference type="PANTHER" id="PTHR11129:SF3">
    <property type="entry name" value="PROTEIN PRENYLTRANSFERASE ALPHA SUBUNIT REPEAT-CONTAINING PROTEIN 1"/>
    <property type="match status" value="1"/>
</dbReference>
<gene>
    <name evidence="5" type="ORF">JX265_005039</name>
</gene>
<evidence type="ECO:0000256" key="1">
    <source>
        <dbReference type="ARBA" id="ARBA00006734"/>
    </source>
</evidence>
<evidence type="ECO:0000256" key="2">
    <source>
        <dbReference type="ARBA" id="ARBA00022602"/>
    </source>
</evidence>
<dbReference type="GO" id="GO:0005737">
    <property type="term" value="C:cytoplasm"/>
    <property type="evidence" value="ECO:0007669"/>
    <property type="project" value="TreeGrafter"/>
</dbReference>
<protein>
    <recommendedName>
        <fullName evidence="7">Protein prenyltransferase</fullName>
    </recommendedName>
</protein>
<dbReference type="Proteomes" id="UP000829685">
    <property type="component" value="Unassembled WGS sequence"/>
</dbReference>
<evidence type="ECO:0000256" key="3">
    <source>
        <dbReference type="ARBA" id="ARBA00022679"/>
    </source>
</evidence>
<comment type="similarity">
    <text evidence="1">Belongs to the protein prenyltransferase subunit alpha family.</text>
</comment>
<dbReference type="InterPro" id="IPR002088">
    <property type="entry name" value="Prenyl_trans_a"/>
</dbReference>
<dbReference type="Pfam" id="PF01239">
    <property type="entry name" value="PPTA"/>
    <property type="match status" value="2"/>
</dbReference>
<evidence type="ECO:0000256" key="4">
    <source>
        <dbReference type="ARBA" id="ARBA00022737"/>
    </source>
</evidence>
<dbReference type="GO" id="GO:0008318">
    <property type="term" value="F:protein prenyltransferase activity"/>
    <property type="evidence" value="ECO:0007669"/>
    <property type="project" value="InterPro"/>
</dbReference>
<comment type="caution">
    <text evidence="5">The sequence shown here is derived from an EMBL/GenBank/DDBJ whole genome shotgun (WGS) entry which is preliminary data.</text>
</comment>
<name>A0A9Q0AQD3_9PEZI</name>
<dbReference type="SUPFAM" id="SSF48439">
    <property type="entry name" value="Protein prenylyltransferase"/>
    <property type="match status" value="1"/>
</dbReference>
<reference evidence="5" key="1">
    <citation type="submission" date="2021-03" db="EMBL/GenBank/DDBJ databases">
        <title>Revisited historic fungal species revealed as producer of novel bioactive compounds through whole genome sequencing and comparative genomics.</title>
        <authorList>
            <person name="Vignolle G.A."/>
            <person name="Hochenegger N."/>
            <person name="Mach R.L."/>
            <person name="Mach-Aigner A.R."/>
            <person name="Javad Rahimi M."/>
            <person name="Salim K.A."/>
            <person name="Chan C.M."/>
            <person name="Lim L.B.L."/>
            <person name="Cai F."/>
            <person name="Druzhinina I.S."/>
            <person name="U'Ren J.M."/>
            <person name="Derntl C."/>
        </authorList>
    </citation>
    <scope>NUCLEOTIDE SEQUENCE</scope>
    <source>
        <strain evidence="5">TUCIM 5799</strain>
    </source>
</reference>
<keyword evidence="3" id="KW-0808">Transferase</keyword>
<sequence length="339" mass="38502">MSRSLDSDVLRNLKSEDPTPIYKDICSALTCLPEDGSLLEIELLGKAHPLEPGVNYLQDGNAIAVPKLRLAQAFFVARQIIQKYLITRPEHPSNETVTATAVVLLMDPEHLTAANIRKRAVVSNNLSERDSALGKEKQFIDSLLTARLHRHTKSPTLWSHRRWLIQHFRKLGAVSDARHDIATVVMVAAERHPRNYYAWQHARWLLQNLADEQSEAIMNIGDDVKEWCLKHHNDISGWMYLTFVIQNIQDAGSRARQCSSMLTDTLGMAKSFRWTNESVWVFLRTIVASSLVSRELFESFLATSKSLSSTVGADSATVRHLDASVEWARQHRQDLRERT</sequence>
<evidence type="ECO:0008006" key="7">
    <source>
        <dbReference type="Google" id="ProtNLM"/>
    </source>
</evidence>
<keyword evidence="4" id="KW-0677">Repeat</keyword>
<dbReference type="AlphaFoldDB" id="A0A9Q0AQD3"/>
<keyword evidence="6" id="KW-1185">Reference proteome</keyword>
<dbReference type="EMBL" id="JAFIMR010000010">
    <property type="protein sequence ID" value="KAI1873417.1"/>
    <property type="molecule type" value="Genomic_DNA"/>
</dbReference>
<accession>A0A9Q0AQD3</accession>
<keyword evidence="2" id="KW-0637">Prenyltransferase</keyword>
<dbReference type="PANTHER" id="PTHR11129">
    <property type="entry name" value="PROTEIN FARNESYLTRANSFERASE ALPHA SUBUNIT/RAB GERANYLGERANYL TRANSFERASE ALPHA SUBUNIT"/>
    <property type="match status" value="1"/>
</dbReference>
<evidence type="ECO:0000313" key="5">
    <source>
        <dbReference type="EMBL" id="KAI1873417.1"/>
    </source>
</evidence>
<proteinExistence type="inferred from homology"/>
<organism evidence="5 6">
    <name type="scientific">Neoarthrinium moseri</name>
    <dbReference type="NCBI Taxonomy" id="1658444"/>
    <lineage>
        <taxon>Eukaryota</taxon>
        <taxon>Fungi</taxon>
        <taxon>Dikarya</taxon>
        <taxon>Ascomycota</taxon>
        <taxon>Pezizomycotina</taxon>
        <taxon>Sordariomycetes</taxon>
        <taxon>Xylariomycetidae</taxon>
        <taxon>Amphisphaeriales</taxon>
        <taxon>Apiosporaceae</taxon>
        <taxon>Neoarthrinium</taxon>
    </lineage>
</organism>
<dbReference type="Gene3D" id="1.25.40.120">
    <property type="entry name" value="Protein prenylyltransferase"/>
    <property type="match status" value="1"/>
</dbReference>